<evidence type="ECO:0000256" key="5">
    <source>
        <dbReference type="ARBA" id="ARBA00035648"/>
    </source>
</evidence>
<protein>
    <submittedName>
        <fullName evidence="8">YicC family protein</fullName>
    </submittedName>
</protein>
<dbReference type="OrthoDB" id="9771229at2"/>
<comment type="cofactor">
    <cofactor evidence="1">
        <name>a divalent metal cation</name>
        <dbReference type="ChEBI" id="CHEBI:60240"/>
    </cofactor>
</comment>
<evidence type="ECO:0000256" key="2">
    <source>
        <dbReference type="ARBA" id="ARBA00022722"/>
    </source>
</evidence>
<keyword evidence="3" id="KW-0255">Endonuclease</keyword>
<sequence>MIKSMTGFGKATAEVNNKKISVEIKSLNSKQADMFVRMPSFYKEKELPVRSLINKELERGKIEFNLYVELLAEQSSVNLNKDLFKKYYTELKDVLADLNEATTNENLVSIVAKMPDVYKSEKSELDETEWVEIEKTIKEAIIALDNFRRDEGKSLLEELTLRINNIVSLLAEVEQYDEERITTVKERISNHLKEAVGEQNINNDRFEQELIFYIEKFDVTEEKTRLTTHCNYFLETLNSDISEGKKLGFISQEIGREINTLGSKANHADIQKIVVKMKDELEKIKEQALNIL</sequence>
<dbReference type="PANTHER" id="PTHR30636:SF3">
    <property type="entry name" value="UPF0701 PROTEIN YICC"/>
    <property type="match status" value="1"/>
</dbReference>
<dbReference type="PANTHER" id="PTHR30636">
    <property type="entry name" value="UPF0701 PROTEIN YICC"/>
    <property type="match status" value="1"/>
</dbReference>
<dbReference type="AlphaFoldDB" id="A0A5C6RQZ0"/>
<dbReference type="InterPro" id="IPR005229">
    <property type="entry name" value="YicC/YloC-like"/>
</dbReference>
<reference evidence="8 9" key="1">
    <citation type="submission" date="2019-08" db="EMBL/GenBank/DDBJ databases">
        <title>Genome of Vicingus serpentipes NCIMB 15042.</title>
        <authorList>
            <person name="Bowman J.P."/>
        </authorList>
    </citation>
    <scope>NUCLEOTIDE SEQUENCE [LARGE SCALE GENOMIC DNA]</scope>
    <source>
        <strain evidence="8 9">NCIMB 15042</strain>
    </source>
</reference>
<keyword evidence="2" id="KW-0540">Nuclease</keyword>
<evidence type="ECO:0000259" key="6">
    <source>
        <dbReference type="Pfam" id="PF03755"/>
    </source>
</evidence>
<evidence type="ECO:0000259" key="7">
    <source>
        <dbReference type="Pfam" id="PF08340"/>
    </source>
</evidence>
<evidence type="ECO:0000256" key="3">
    <source>
        <dbReference type="ARBA" id="ARBA00022759"/>
    </source>
</evidence>
<evidence type="ECO:0000313" key="8">
    <source>
        <dbReference type="EMBL" id="TXB64607.1"/>
    </source>
</evidence>
<dbReference type="NCBIfam" id="TIGR00255">
    <property type="entry name" value="YicC/YloC family endoribonuclease"/>
    <property type="match status" value="1"/>
</dbReference>
<keyword evidence="9" id="KW-1185">Reference proteome</keyword>
<name>A0A5C6RQZ0_9FLAO</name>
<dbReference type="InterPro" id="IPR013551">
    <property type="entry name" value="YicC-like_C"/>
</dbReference>
<feature type="domain" description="Endoribonuclease YicC-like C-terminal" evidence="7">
    <location>
        <begin position="174"/>
        <end position="291"/>
    </location>
</feature>
<keyword evidence="4" id="KW-0378">Hydrolase</keyword>
<organism evidence="8 9">
    <name type="scientific">Vicingus serpentipes</name>
    <dbReference type="NCBI Taxonomy" id="1926625"/>
    <lineage>
        <taxon>Bacteria</taxon>
        <taxon>Pseudomonadati</taxon>
        <taxon>Bacteroidota</taxon>
        <taxon>Flavobacteriia</taxon>
        <taxon>Flavobacteriales</taxon>
        <taxon>Vicingaceae</taxon>
        <taxon>Vicingus</taxon>
    </lineage>
</organism>
<dbReference type="Pfam" id="PF08340">
    <property type="entry name" value="YicC-like_C"/>
    <property type="match status" value="1"/>
</dbReference>
<evidence type="ECO:0000256" key="4">
    <source>
        <dbReference type="ARBA" id="ARBA00022801"/>
    </source>
</evidence>
<dbReference type="GO" id="GO:0004521">
    <property type="term" value="F:RNA endonuclease activity"/>
    <property type="evidence" value="ECO:0007669"/>
    <property type="project" value="InterPro"/>
</dbReference>
<dbReference type="GO" id="GO:0016787">
    <property type="term" value="F:hydrolase activity"/>
    <property type="evidence" value="ECO:0007669"/>
    <property type="project" value="UniProtKB-KW"/>
</dbReference>
<proteinExistence type="inferred from homology"/>
<comment type="caution">
    <text evidence="8">The sequence shown here is derived from an EMBL/GenBank/DDBJ whole genome shotgun (WGS) entry which is preliminary data.</text>
</comment>
<dbReference type="Pfam" id="PF03755">
    <property type="entry name" value="YicC-like_N"/>
    <property type="match status" value="1"/>
</dbReference>
<evidence type="ECO:0000313" key="9">
    <source>
        <dbReference type="Proteomes" id="UP000321721"/>
    </source>
</evidence>
<comment type="similarity">
    <text evidence="5">Belongs to the YicC/YloC family.</text>
</comment>
<accession>A0A5C6RQZ0</accession>
<dbReference type="InterPro" id="IPR013527">
    <property type="entry name" value="YicC-like_N"/>
</dbReference>
<feature type="domain" description="Endoribonuclease YicC-like N-terminal" evidence="6">
    <location>
        <begin position="2"/>
        <end position="155"/>
    </location>
</feature>
<evidence type="ECO:0000256" key="1">
    <source>
        <dbReference type="ARBA" id="ARBA00001968"/>
    </source>
</evidence>
<dbReference type="Proteomes" id="UP000321721">
    <property type="component" value="Unassembled WGS sequence"/>
</dbReference>
<dbReference type="RefSeq" id="WP_147100746.1">
    <property type="nucleotide sequence ID" value="NZ_VOOS01000004.1"/>
</dbReference>
<gene>
    <name evidence="8" type="ORF">FRY74_09150</name>
</gene>
<dbReference type="EMBL" id="VOOS01000004">
    <property type="protein sequence ID" value="TXB64607.1"/>
    <property type="molecule type" value="Genomic_DNA"/>
</dbReference>